<dbReference type="InParanoid" id="A0A409X8A0"/>
<feature type="compositionally biased region" description="Polar residues" evidence="1">
    <location>
        <begin position="126"/>
        <end position="142"/>
    </location>
</feature>
<keyword evidence="3" id="KW-1185">Reference proteome</keyword>
<gene>
    <name evidence="2" type="ORF">CVT25_009072</name>
</gene>
<feature type="compositionally biased region" description="Basic residues" evidence="1">
    <location>
        <begin position="112"/>
        <end position="123"/>
    </location>
</feature>
<sequence length="235" mass="26200">MTLTYYSTTAKLSADNGGALQLSSHCEAIAVVQKKRILELEGLADATSPEVSQSLPSVDVPDPDTSETEDMIPRPNLKKCRALVSDNDKDIIDNGNPLRSTSPVSLPSEMIKRKKKKNKTKKRTSTDSNNHNTPQKPVNIQSIDDDCNSDAGQPKYLNKTKPTANIDNFFKPALNRTAGCMKSNNSLVLEHTTLCWHMDARHSQMYQKWAKDNNFDSMLPSDTKERCKTLADEIF</sequence>
<reference evidence="2 3" key="1">
    <citation type="journal article" date="2018" name="Evol. Lett.">
        <title>Horizontal gene cluster transfer increased hallucinogenic mushroom diversity.</title>
        <authorList>
            <person name="Reynolds H.T."/>
            <person name="Vijayakumar V."/>
            <person name="Gluck-Thaler E."/>
            <person name="Korotkin H.B."/>
            <person name="Matheny P.B."/>
            <person name="Slot J.C."/>
        </authorList>
    </citation>
    <scope>NUCLEOTIDE SEQUENCE [LARGE SCALE GENOMIC DNA]</scope>
    <source>
        <strain evidence="2 3">2631</strain>
    </source>
</reference>
<evidence type="ECO:0000256" key="1">
    <source>
        <dbReference type="SAM" id="MobiDB-lite"/>
    </source>
</evidence>
<dbReference type="Proteomes" id="UP000283269">
    <property type="component" value="Unassembled WGS sequence"/>
</dbReference>
<evidence type="ECO:0000313" key="2">
    <source>
        <dbReference type="EMBL" id="PPQ87018.1"/>
    </source>
</evidence>
<proteinExistence type="predicted"/>
<evidence type="ECO:0000313" key="3">
    <source>
        <dbReference type="Proteomes" id="UP000283269"/>
    </source>
</evidence>
<dbReference type="STRING" id="93625.A0A409X8A0"/>
<feature type="region of interest" description="Disordered" evidence="1">
    <location>
        <begin position="88"/>
        <end position="142"/>
    </location>
</feature>
<dbReference type="AlphaFoldDB" id="A0A409X8A0"/>
<dbReference type="OrthoDB" id="3256444at2759"/>
<name>A0A409X8A0_PSICY</name>
<organism evidence="2 3">
    <name type="scientific">Psilocybe cyanescens</name>
    <dbReference type="NCBI Taxonomy" id="93625"/>
    <lineage>
        <taxon>Eukaryota</taxon>
        <taxon>Fungi</taxon>
        <taxon>Dikarya</taxon>
        <taxon>Basidiomycota</taxon>
        <taxon>Agaricomycotina</taxon>
        <taxon>Agaricomycetes</taxon>
        <taxon>Agaricomycetidae</taxon>
        <taxon>Agaricales</taxon>
        <taxon>Agaricineae</taxon>
        <taxon>Strophariaceae</taxon>
        <taxon>Psilocybe</taxon>
    </lineage>
</organism>
<feature type="compositionally biased region" description="Acidic residues" evidence="1">
    <location>
        <begin position="61"/>
        <end position="70"/>
    </location>
</feature>
<comment type="caution">
    <text evidence="2">The sequence shown here is derived from an EMBL/GenBank/DDBJ whole genome shotgun (WGS) entry which is preliminary data.</text>
</comment>
<accession>A0A409X8A0</accession>
<protein>
    <submittedName>
        <fullName evidence="2">Uncharacterized protein</fullName>
    </submittedName>
</protein>
<feature type="region of interest" description="Disordered" evidence="1">
    <location>
        <begin position="46"/>
        <end position="72"/>
    </location>
</feature>
<dbReference type="EMBL" id="NHYD01002392">
    <property type="protein sequence ID" value="PPQ87018.1"/>
    <property type="molecule type" value="Genomic_DNA"/>
</dbReference>